<dbReference type="Pfam" id="PF01384">
    <property type="entry name" value="PHO4"/>
    <property type="match status" value="1"/>
</dbReference>
<comment type="subcellular location">
    <subcellularLocation>
        <location evidence="1 8">Membrane</location>
        <topology evidence="1 8">Multi-pass membrane protein</topology>
    </subcellularLocation>
</comment>
<keyword evidence="10" id="KW-1185">Reference proteome</keyword>
<evidence type="ECO:0000256" key="3">
    <source>
        <dbReference type="ARBA" id="ARBA00022448"/>
    </source>
</evidence>
<sequence>MNMLNVGLFQQDTLWMIIVGFFVAFILAFAIGANDTANSFGTSVGSKVLTLQMAYILATIFETMGAVLLGYQVTDTIRKGVIDVSIYEGAEKELMLGQVSVLAACACWLLIATVFKLPVSTTHSIIGATIGYSVVLRGWAGIQYSQVFNIFASWFLSPALAGAISASLYVVLDHIILRKKDSFKRGLQALPIIYLICTCFNIFAVVYNGSSYLGFDQLTLTQSAGISLFLGLTIAAIVQFGFVRKLKKVVQENFKPGSLIKKESDVCAIEFLEEEPQKGSCGDFLYSNKPDDPQTSHLFTLLQIMTACFAGFAHGGNDVSNAIAPLVSLYSIYKDASVYQEGQTPIWLLIFGAAGMCVGLWLLGHRVISTVGTGLTEINAPRGFVIELGTAFTVLAASKIGLPISSTHCKVGSVVAVGAVHKPGSVQWSTFGSIFLSWVITLPASTVLSMIFIYILKFFAH</sequence>
<feature type="transmembrane region" description="Helical" evidence="8">
    <location>
        <begin position="435"/>
        <end position="456"/>
    </location>
</feature>
<evidence type="ECO:0000256" key="6">
    <source>
        <dbReference type="ARBA" id="ARBA00022989"/>
    </source>
</evidence>
<accession>A0A811KYL9</accession>
<organism evidence="9 10">
    <name type="scientific">Bursaphelenchus okinawaensis</name>
    <dbReference type="NCBI Taxonomy" id="465554"/>
    <lineage>
        <taxon>Eukaryota</taxon>
        <taxon>Metazoa</taxon>
        <taxon>Ecdysozoa</taxon>
        <taxon>Nematoda</taxon>
        <taxon>Chromadorea</taxon>
        <taxon>Rhabditida</taxon>
        <taxon>Tylenchina</taxon>
        <taxon>Tylenchomorpha</taxon>
        <taxon>Aphelenchoidea</taxon>
        <taxon>Aphelenchoididae</taxon>
        <taxon>Bursaphelenchus</taxon>
    </lineage>
</organism>
<feature type="transmembrane region" description="Helical" evidence="8">
    <location>
        <begin position="346"/>
        <end position="364"/>
    </location>
</feature>
<dbReference type="Proteomes" id="UP000614601">
    <property type="component" value="Unassembled WGS sequence"/>
</dbReference>
<evidence type="ECO:0000313" key="9">
    <source>
        <dbReference type="EMBL" id="CAD5220632.1"/>
    </source>
</evidence>
<dbReference type="GO" id="GO:0016020">
    <property type="term" value="C:membrane"/>
    <property type="evidence" value="ECO:0007669"/>
    <property type="project" value="UniProtKB-SubCell"/>
</dbReference>
<evidence type="ECO:0000256" key="2">
    <source>
        <dbReference type="ARBA" id="ARBA00009916"/>
    </source>
</evidence>
<keyword evidence="5 8" id="KW-0812">Transmembrane</keyword>
<proteinExistence type="inferred from homology"/>
<dbReference type="GO" id="GO:0035435">
    <property type="term" value="P:phosphate ion transmembrane transport"/>
    <property type="evidence" value="ECO:0007669"/>
    <property type="project" value="TreeGrafter"/>
</dbReference>
<feature type="transmembrane region" description="Helical" evidence="8">
    <location>
        <begin position="222"/>
        <end position="243"/>
    </location>
</feature>
<comment type="function">
    <text evidence="8">Sodium-phosphate symporter.</text>
</comment>
<reference evidence="9" key="1">
    <citation type="submission" date="2020-09" db="EMBL/GenBank/DDBJ databases">
        <authorList>
            <person name="Kikuchi T."/>
        </authorList>
    </citation>
    <scope>NUCLEOTIDE SEQUENCE</scope>
    <source>
        <strain evidence="9">SH1</strain>
    </source>
</reference>
<keyword evidence="3 8" id="KW-0813">Transport</keyword>
<feature type="transmembrane region" description="Helical" evidence="8">
    <location>
        <begin position="192"/>
        <end position="210"/>
    </location>
</feature>
<dbReference type="PANTHER" id="PTHR11101:SF80">
    <property type="entry name" value="PHOSPHATE TRANSPORTER"/>
    <property type="match status" value="1"/>
</dbReference>
<dbReference type="PANTHER" id="PTHR11101">
    <property type="entry name" value="PHOSPHATE TRANSPORTER"/>
    <property type="match status" value="1"/>
</dbReference>
<name>A0A811KYL9_9BILA</name>
<dbReference type="AlphaFoldDB" id="A0A811KYL9"/>
<evidence type="ECO:0000256" key="1">
    <source>
        <dbReference type="ARBA" id="ARBA00004141"/>
    </source>
</evidence>
<protein>
    <recommendedName>
        <fullName evidence="8">Phosphate transporter</fullName>
    </recommendedName>
</protein>
<feature type="transmembrane region" description="Helical" evidence="8">
    <location>
        <begin position="151"/>
        <end position="172"/>
    </location>
</feature>
<feature type="transmembrane region" description="Helical" evidence="8">
    <location>
        <begin position="12"/>
        <end position="33"/>
    </location>
</feature>
<keyword evidence="6 8" id="KW-1133">Transmembrane helix</keyword>
<comment type="caution">
    <text evidence="9">The sequence shown here is derived from an EMBL/GenBank/DDBJ whole genome shotgun (WGS) entry which is preliminary data.</text>
</comment>
<comment type="similarity">
    <text evidence="2 8">Belongs to the inorganic phosphate transporter (PiT) (TC 2.A.20) family.</text>
</comment>
<dbReference type="OrthoDB" id="260807at2759"/>
<feature type="transmembrane region" description="Helical" evidence="8">
    <location>
        <begin position="53"/>
        <end position="73"/>
    </location>
</feature>
<dbReference type="InterPro" id="IPR001204">
    <property type="entry name" value="Phos_transporter"/>
</dbReference>
<evidence type="ECO:0000256" key="7">
    <source>
        <dbReference type="ARBA" id="ARBA00023136"/>
    </source>
</evidence>
<keyword evidence="4 8" id="KW-0592">Phosphate transport</keyword>
<evidence type="ECO:0000313" key="10">
    <source>
        <dbReference type="Proteomes" id="UP000614601"/>
    </source>
</evidence>
<dbReference type="EMBL" id="CAJFCW020000004">
    <property type="protein sequence ID" value="CAG9113979.1"/>
    <property type="molecule type" value="Genomic_DNA"/>
</dbReference>
<dbReference type="Proteomes" id="UP000783686">
    <property type="component" value="Unassembled WGS sequence"/>
</dbReference>
<evidence type="ECO:0000256" key="4">
    <source>
        <dbReference type="ARBA" id="ARBA00022592"/>
    </source>
</evidence>
<keyword evidence="7 8" id="KW-0472">Membrane</keyword>
<dbReference type="EMBL" id="CAJFDH010000004">
    <property type="protein sequence ID" value="CAD5220632.1"/>
    <property type="molecule type" value="Genomic_DNA"/>
</dbReference>
<evidence type="ECO:0000256" key="5">
    <source>
        <dbReference type="ARBA" id="ARBA00022692"/>
    </source>
</evidence>
<evidence type="ECO:0000256" key="8">
    <source>
        <dbReference type="RuleBase" id="RU363058"/>
    </source>
</evidence>
<dbReference type="GO" id="GO:0005315">
    <property type="term" value="F:phosphate transmembrane transporter activity"/>
    <property type="evidence" value="ECO:0007669"/>
    <property type="project" value="InterPro"/>
</dbReference>
<gene>
    <name evidence="9" type="ORF">BOKJ2_LOCUS9041</name>
</gene>